<dbReference type="InterPro" id="IPR012337">
    <property type="entry name" value="RNaseH-like_sf"/>
</dbReference>
<sequence length="378" mass="43626">MPKKRFTSEDIIHKLREAEVMSAQGKTVAEISRQLGVTEQTYFRWRKEYGGLKIDQAKRLKELEQENARLRRALSDAVIDNQILREVSPGKLLSPARRRQAVAHVRMSLGHAERRICRALHLSRSSVRYAAQPRADEAPLTGAIIELASQYGRYGYRRIHAMLEAQGWELSRSRVERIWKLEGLKVPVKQPKRGRLWLADGSCIRMRPEYANHVWSWDFVMERTHDGRVLKILVLIDEFTRRCLALHVARQIRSNDVIDILAEAMVTYGVPAYLRSDNGPEMVAKNLLRWLASVGSKTLYIEPGSPWENGYCESFNGKFRNELLNGEIFYTLREPQVIIERWRHQYNTVRPHSSLKYRPPAPQATLPATTPAPLWLAA</sequence>
<dbReference type="PANTHER" id="PTHR47515">
    <property type="entry name" value="LOW CALCIUM RESPONSE LOCUS PROTEIN T"/>
    <property type="match status" value="1"/>
</dbReference>
<dbReference type="GO" id="GO:0006313">
    <property type="term" value="P:DNA transposition"/>
    <property type="evidence" value="ECO:0007669"/>
    <property type="project" value="InterPro"/>
</dbReference>
<keyword evidence="1" id="KW-0175">Coiled coil</keyword>
<protein>
    <submittedName>
        <fullName evidence="3">IS3 family transposase</fullName>
    </submittedName>
</protein>
<dbReference type="Gene3D" id="1.10.10.60">
    <property type="entry name" value="Homeodomain-like"/>
    <property type="match status" value="1"/>
</dbReference>
<dbReference type="AlphaFoldDB" id="A0A6M3ZUW0"/>
<dbReference type="Pfam" id="PF01527">
    <property type="entry name" value="HTH_Tnp_1"/>
    <property type="match status" value="1"/>
</dbReference>
<dbReference type="InterPro" id="IPR001584">
    <property type="entry name" value="Integrase_cat-core"/>
</dbReference>
<organism evidence="3 4">
    <name type="scientific">Herbaspirillum rubrisubalbicans Os34</name>
    <dbReference type="NCBI Taxonomy" id="1235827"/>
    <lineage>
        <taxon>Bacteria</taxon>
        <taxon>Pseudomonadati</taxon>
        <taxon>Pseudomonadota</taxon>
        <taxon>Betaproteobacteria</taxon>
        <taxon>Burkholderiales</taxon>
        <taxon>Oxalobacteraceae</taxon>
        <taxon>Herbaspirillum</taxon>
    </lineage>
</organism>
<evidence type="ECO:0000313" key="4">
    <source>
        <dbReference type="Proteomes" id="UP000501648"/>
    </source>
</evidence>
<dbReference type="InterPro" id="IPR025948">
    <property type="entry name" value="HTH-like_dom"/>
</dbReference>
<dbReference type="InterPro" id="IPR002514">
    <property type="entry name" value="Transposase_8"/>
</dbReference>
<dbReference type="InterPro" id="IPR048020">
    <property type="entry name" value="Transpos_IS3"/>
</dbReference>
<dbReference type="RefSeq" id="WP_085940484.1">
    <property type="nucleotide sequence ID" value="NZ_CP008956.1"/>
</dbReference>
<name>A0A6M3ZUW0_9BURK</name>
<evidence type="ECO:0000256" key="1">
    <source>
        <dbReference type="SAM" id="Coils"/>
    </source>
</evidence>
<dbReference type="Proteomes" id="UP000501648">
    <property type="component" value="Chromosome"/>
</dbReference>
<dbReference type="PANTHER" id="PTHR47515:SF2">
    <property type="entry name" value="INTEGRASE CORE DOMAIN PROTEIN"/>
    <property type="match status" value="1"/>
</dbReference>
<dbReference type="Pfam" id="PF13683">
    <property type="entry name" value="rve_3"/>
    <property type="match status" value="1"/>
</dbReference>
<dbReference type="NCBIfam" id="NF033516">
    <property type="entry name" value="transpos_IS3"/>
    <property type="match status" value="1"/>
</dbReference>
<feature type="coiled-coil region" evidence="1">
    <location>
        <begin position="53"/>
        <end position="80"/>
    </location>
</feature>
<reference evidence="3 4" key="1">
    <citation type="journal article" date="2012" name="J. Bacteriol.">
        <title>Genome sequence of the pathogenic Herbaspirillum seropedicae strain Os34, isolated from rice roots.</title>
        <authorList>
            <person name="Ye W."/>
            <person name="Ye S."/>
            <person name="Liu J."/>
            <person name="Chang S."/>
            <person name="Chen M."/>
            <person name="Zhu B."/>
            <person name="Guo L."/>
            <person name="An Q."/>
        </authorList>
    </citation>
    <scope>NUCLEOTIDE SEQUENCE [LARGE SCALE GENOMIC DNA]</scope>
    <source>
        <strain evidence="3 4">Os34</strain>
    </source>
</reference>
<feature type="domain" description="Integrase catalytic" evidence="2">
    <location>
        <begin position="204"/>
        <end position="367"/>
    </location>
</feature>
<dbReference type="PROSITE" id="PS50994">
    <property type="entry name" value="INTEGRASE"/>
    <property type="match status" value="1"/>
</dbReference>
<dbReference type="Pfam" id="PF13276">
    <property type="entry name" value="HTH_21"/>
    <property type="match status" value="1"/>
</dbReference>
<proteinExistence type="predicted"/>
<evidence type="ECO:0000259" key="2">
    <source>
        <dbReference type="PROSITE" id="PS50994"/>
    </source>
</evidence>
<gene>
    <name evidence="3" type="ORF">C798_19465</name>
</gene>
<dbReference type="GO" id="GO:0004803">
    <property type="term" value="F:transposase activity"/>
    <property type="evidence" value="ECO:0007669"/>
    <property type="project" value="InterPro"/>
</dbReference>
<dbReference type="InterPro" id="IPR036397">
    <property type="entry name" value="RNaseH_sf"/>
</dbReference>
<dbReference type="Gene3D" id="3.30.420.10">
    <property type="entry name" value="Ribonuclease H-like superfamily/Ribonuclease H"/>
    <property type="match status" value="1"/>
</dbReference>
<dbReference type="GO" id="GO:0015074">
    <property type="term" value="P:DNA integration"/>
    <property type="evidence" value="ECO:0007669"/>
    <property type="project" value="InterPro"/>
</dbReference>
<accession>A0A6M3ZUW0</accession>
<dbReference type="SUPFAM" id="SSF53098">
    <property type="entry name" value="Ribonuclease H-like"/>
    <property type="match status" value="1"/>
</dbReference>
<evidence type="ECO:0000313" key="3">
    <source>
        <dbReference type="EMBL" id="QJQ02336.1"/>
    </source>
</evidence>
<dbReference type="InterPro" id="IPR009057">
    <property type="entry name" value="Homeodomain-like_sf"/>
</dbReference>
<dbReference type="GO" id="GO:0003677">
    <property type="term" value="F:DNA binding"/>
    <property type="evidence" value="ECO:0007669"/>
    <property type="project" value="InterPro"/>
</dbReference>
<dbReference type="EMBL" id="CP008956">
    <property type="protein sequence ID" value="QJQ02336.1"/>
    <property type="molecule type" value="Genomic_DNA"/>
</dbReference>
<dbReference type="SUPFAM" id="SSF46689">
    <property type="entry name" value="Homeodomain-like"/>
    <property type="match status" value="1"/>
</dbReference>